<dbReference type="EMBL" id="SJPN01000014">
    <property type="protein sequence ID" value="TWT91749.1"/>
    <property type="molecule type" value="Genomic_DNA"/>
</dbReference>
<dbReference type="Gene3D" id="1.20.5.340">
    <property type="match status" value="1"/>
</dbReference>
<name>A0A5C5ZWY8_9BACT</name>
<proteinExistence type="predicted"/>
<comment type="caution">
    <text evidence="1">The sequence shown here is derived from an EMBL/GenBank/DDBJ whole genome shotgun (WGS) entry which is preliminary data.</text>
</comment>
<dbReference type="AlphaFoldDB" id="A0A5C5ZWY8"/>
<evidence type="ECO:0000313" key="2">
    <source>
        <dbReference type="Proteomes" id="UP000320176"/>
    </source>
</evidence>
<evidence type="ECO:0000313" key="1">
    <source>
        <dbReference type="EMBL" id="TWT91749.1"/>
    </source>
</evidence>
<keyword evidence="2" id="KW-1185">Reference proteome</keyword>
<reference evidence="1 2" key="1">
    <citation type="submission" date="2019-02" db="EMBL/GenBank/DDBJ databases">
        <title>Deep-cultivation of Planctomycetes and their phenomic and genomic characterization uncovers novel biology.</title>
        <authorList>
            <person name="Wiegand S."/>
            <person name="Jogler M."/>
            <person name="Boedeker C."/>
            <person name="Pinto D."/>
            <person name="Vollmers J."/>
            <person name="Rivas-Marin E."/>
            <person name="Kohn T."/>
            <person name="Peeters S.H."/>
            <person name="Heuer A."/>
            <person name="Rast P."/>
            <person name="Oberbeckmann S."/>
            <person name="Bunk B."/>
            <person name="Jeske O."/>
            <person name="Meyerdierks A."/>
            <person name="Storesund J.E."/>
            <person name="Kallscheuer N."/>
            <person name="Luecker S."/>
            <person name="Lage O.M."/>
            <person name="Pohl T."/>
            <person name="Merkel B.J."/>
            <person name="Hornburger P."/>
            <person name="Mueller R.-W."/>
            <person name="Bruemmer F."/>
            <person name="Labrenz M."/>
            <person name="Spormann A.M."/>
            <person name="Op Den Camp H."/>
            <person name="Overmann J."/>
            <person name="Amann R."/>
            <person name="Jetten M.S.M."/>
            <person name="Mascher T."/>
            <person name="Medema M.H."/>
            <person name="Devos D.P."/>
            <person name="Kaster A.-K."/>
            <person name="Ovreas L."/>
            <person name="Rohde M."/>
            <person name="Galperin M.Y."/>
            <person name="Jogler C."/>
        </authorList>
    </citation>
    <scope>NUCLEOTIDE SEQUENCE [LARGE SCALE GENOMIC DNA]</scope>
    <source>
        <strain evidence="1 2">Pla52n</strain>
    </source>
</reference>
<dbReference type="OrthoDB" id="2643721at2"/>
<gene>
    <name evidence="1" type="ORF">Pla52n_64990</name>
</gene>
<accession>A0A5C5ZWY8</accession>
<dbReference type="Proteomes" id="UP000320176">
    <property type="component" value="Unassembled WGS sequence"/>
</dbReference>
<organism evidence="1 2">
    <name type="scientific">Stieleria varia</name>
    <dbReference type="NCBI Taxonomy" id="2528005"/>
    <lineage>
        <taxon>Bacteria</taxon>
        <taxon>Pseudomonadati</taxon>
        <taxon>Planctomycetota</taxon>
        <taxon>Planctomycetia</taxon>
        <taxon>Pirellulales</taxon>
        <taxon>Pirellulaceae</taxon>
        <taxon>Stieleria</taxon>
    </lineage>
</organism>
<protein>
    <submittedName>
        <fullName evidence="1">Uncharacterized protein</fullName>
    </submittedName>
</protein>
<sequence length="959" mass="105141">MITASQKMSSHRCSCSGASDCQCDDCQCNVCKTTSDSGFSRPNFFAGQLLTDEDLRDMLSYVVEKNRLHNRHFMGEGVVCGLEVHHHPCPDKQRKVIVAPGHALDCCGNDIVVHCPAELDILNMVRRLRTKVRGGHDCGDPCAQPAVLFRINNVALATDLDDHVISEPIRSTFAENNYGLPQDATVVVLERSRKWRVGGAIHFTIEKGSNSLNVYFSGDDDTQVFHLYLRYRECEFDLTSPYQVADCDAVCKPARIRESYEFELACPESAATEQTLQQRLNQFNVDVPDQAAIQGETLHGLRMLETTEQVLVQFDKLVAQLTDASDGEANRNALFTAIRDISAPNLPTTSTPTVEEQIAAADTIHVFVTLSSRAFHPDVHGALVAEPGTPTLTHISNQIDQIILDLAMIQTVTPDPDMEPVDTKVIQLLHDRAEVLKAAISDASEITVDTFDDKAQMVGELATKVLVEQSVLRLDRINAKLKTLIKLGSVVVDRELLHLIGGVNLRVFATDMTEQLKTLSAMKIVKSQASIVSRAVAEIAKSRLCEFVLPPCPPCDDVRVLIAKVTVQGCDVVDICNIVRKFVITGPSLRYWFDDFGILNDVRASCCASPQDILRAKQAEQERREQQSQGWRQRAADPKFSFSLTDRVNNPSKWNRLNAKIDRLAQTAVEPTGFELLKEKEIGAKPDPIAVSAAISKLAGRPSADVQNILDRSRGVTAAELERKLRPEIDSAVSQSGDAVQKAEDASRTAARFASDVTDLKNEVVPAGVSRLDAIDEQFNSTGRVGLLEEEVFPGGGASRIAEHATRIKTVEDEVGPEAASRIDKIEEEVFPGGGASRIAEHETRIKTVEDEVGPEAASRIDKIEDEVFPGGGASRIAEHETRIKAVEDEVGPEAASRIDKIEDEVFPGGGASQIAANKASISTEKGRVTTLRNDFTDLKNHYREHQAAEHPPKDHGSP</sequence>
<dbReference type="RefSeq" id="WP_146523404.1">
    <property type="nucleotide sequence ID" value="NZ_CP151726.1"/>
</dbReference>